<dbReference type="SUPFAM" id="SSF56235">
    <property type="entry name" value="N-terminal nucleophile aminohydrolases (Ntn hydrolases)"/>
    <property type="match status" value="1"/>
</dbReference>
<sequence length="214" mass="24124">MSPCGGYGGQELLRDRQRSEAWSQLQTIATDFQRIYKIHEKLYIDLSALATDAQTMYQWFVFPHKLNQLREERNVKPETFASLASATLYNKSSSSKIFKAFNALGEIAFSFSNAMLPEIQTPNPPIAAGRGRKTSTSVVLVFHGATQSKNEVTFPNMRYEPMNMLGIIQSQKTAELLLDLKVSSILTSSRIALEWFLKRVLFEVFVAGEISSSR</sequence>
<dbReference type="Gene3D" id="3.60.20.10">
    <property type="entry name" value="Glutamine Phosphoribosylpyrophosphate, subunit 1, domain 1"/>
    <property type="match status" value="1"/>
</dbReference>
<dbReference type="InterPro" id="IPR001353">
    <property type="entry name" value="Proteasome_sua/b"/>
</dbReference>
<organism evidence="2 3">
    <name type="scientific">Dioscorea zingiberensis</name>
    <dbReference type="NCBI Taxonomy" id="325984"/>
    <lineage>
        <taxon>Eukaryota</taxon>
        <taxon>Viridiplantae</taxon>
        <taxon>Streptophyta</taxon>
        <taxon>Embryophyta</taxon>
        <taxon>Tracheophyta</taxon>
        <taxon>Spermatophyta</taxon>
        <taxon>Magnoliopsida</taxon>
        <taxon>Liliopsida</taxon>
        <taxon>Dioscoreales</taxon>
        <taxon>Dioscoreaceae</taxon>
        <taxon>Dioscorea</taxon>
    </lineage>
</organism>
<comment type="caution">
    <text evidence="2">The sequence shown here is derived from an EMBL/GenBank/DDBJ whole genome shotgun (WGS) entry which is preliminary data.</text>
</comment>
<reference evidence="2" key="2">
    <citation type="journal article" date="2022" name="Hortic Res">
        <title>The genome of Dioscorea zingiberensis sheds light on the biosynthesis, origin and evolution of the medicinally important diosgenin saponins.</title>
        <authorList>
            <person name="Li Y."/>
            <person name="Tan C."/>
            <person name="Li Z."/>
            <person name="Guo J."/>
            <person name="Li S."/>
            <person name="Chen X."/>
            <person name="Wang C."/>
            <person name="Dai X."/>
            <person name="Yang H."/>
            <person name="Song W."/>
            <person name="Hou L."/>
            <person name="Xu J."/>
            <person name="Tong Z."/>
            <person name="Xu A."/>
            <person name="Yuan X."/>
            <person name="Wang W."/>
            <person name="Yang Q."/>
            <person name="Chen L."/>
            <person name="Sun Z."/>
            <person name="Wang K."/>
            <person name="Pan B."/>
            <person name="Chen J."/>
            <person name="Bao Y."/>
            <person name="Liu F."/>
            <person name="Qi X."/>
            <person name="Gang D.R."/>
            <person name="Wen J."/>
            <person name="Li J."/>
        </authorList>
    </citation>
    <scope>NUCLEOTIDE SEQUENCE</scope>
    <source>
        <strain evidence="2">Dzin_1.0</strain>
    </source>
</reference>
<reference evidence="2" key="1">
    <citation type="submission" date="2021-03" db="EMBL/GenBank/DDBJ databases">
        <authorList>
            <person name="Li Z."/>
            <person name="Yang C."/>
        </authorList>
    </citation>
    <scope>NUCLEOTIDE SEQUENCE</scope>
    <source>
        <strain evidence="2">Dzin_1.0</strain>
        <tissue evidence="2">Leaf</tissue>
    </source>
</reference>
<keyword evidence="3" id="KW-1185">Reference proteome</keyword>
<protein>
    <submittedName>
        <fullName evidence="2">Uncharacterized protein</fullName>
    </submittedName>
</protein>
<dbReference type="Proteomes" id="UP001085076">
    <property type="component" value="Miscellaneous, Linkage group lg07"/>
</dbReference>
<dbReference type="InterPro" id="IPR023333">
    <property type="entry name" value="Proteasome_suB-type"/>
</dbReference>
<dbReference type="InterPro" id="IPR029055">
    <property type="entry name" value="Ntn_hydrolases_N"/>
</dbReference>
<dbReference type="OrthoDB" id="204949at2759"/>
<evidence type="ECO:0000256" key="1">
    <source>
        <dbReference type="ARBA" id="ARBA00026071"/>
    </source>
</evidence>
<dbReference type="GO" id="GO:0005839">
    <property type="term" value="C:proteasome core complex"/>
    <property type="evidence" value="ECO:0007669"/>
    <property type="project" value="InterPro"/>
</dbReference>
<accession>A0A9D5C7R1</accession>
<dbReference type="EMBL" id="JAGGNH010000007">
    <property type="protein sequence ID" value="KAJ0967482.1"/>
    <property type="molecule type" value="Genomic_DNA"/>
</dbReference>
<comment type="subunit">
    <text evidence="1">The 26S proteasome consists of a 20S proteasome core and two 19S regulatory subunits. The 20S proteasome core is composed of 28 subunits that are arranged in four stacked rings, resulting in a barrel-shaped structure. The two end rings are each formed by seven alpha subunits, and the two central rings are each formed by seven beta subunits. The catalytic chamber with the active sites is on the inside of the barrel.</text>
</comment>
<dbReference type="GO" id="GO:0005737">
    <property type="term" value="C:cytoplasm"/>
    <property type="evidence" value="ECO:0007669"/>
    <property type="project" value="TreeGrafter"/>
</dbReference>
<proteinExistence type="predicted"/>
<dbReference type="GO" id="GO:0051603">
    <property type="term" value="P:proteolysis involved in protein catabolic process"/>
    <property type="evidence" value="ECO:0007669"/>
    <property type="project" value="InterPro"/>
</dbReference>
<dbReference type="PANTHER" id="PTHR32194:SF10">
    <property type="entry name" value="PROTEASOME SUBUNIT BETA TYPE-3"/>
    <property type="match status" value="1"/>
</dbReference>
<dbReference type="PANTHER" id="PTHR32194">
    <property type="entry name" value="METALLOPROTEASE TLDD"/>
    <property type="match status" value="1"/>
</dbReference>
<name>A0A9D5C7R1_9LILI</name>
<evidence type="ECO:0000313" key="2">
    <source>
        <dbReference type="EMBL" id="KAJ0967482.1"/>
    </source>
</evidence>
<dbReference type="Pfam" id="PF00227">
    <property type="entry name" value="Proteasome"/>
    <property type="match status" value="1"/>
</dbReference>
<gene>
    <name evidence="2" type="ORF">J5N97_024399</name>
</gene>
<dbReference type="AlphaFoldDB" id="A0A9D5C7R1"/>
<evidence type="ECO:0000313" key="3">
    <source>
        <dbReference type="Proteomes" id="UP001085076"/>
    </source>
</evidence>